<evidence type="ECO:0000259" key="5">
    <source>
        <dbReference type="PROSITE" id="PS51462"/>
    </source>
</evidence>
<gene>
    <name evidence="6" type="ORF">JYP50_12930</name>
</gene>
<evidence type="ECO:0000313" key="6">
    <source>
        <dbReference type="EMBL" id="MBN7797506.1"/>
    </source>
</evidence>
<dbReference type="AlphaFoldDB" id="A0A939IKN2"/>
<keyword evidence="2 4" id="KW-0378">Hydrolase</keyword>
<evidence type="ECO:0000256" key="4">
    <source>
        <dbReference type="RuleBase" id="RU003476"/>
    </source>
</evidence>
<dbReference type="PANTHER" id="PTHR43222">
    <property type="entry name" value="NUDIX HYDROLASE 23"/>
    <property type="match status" value="1"/>
</dbReference>
<evidence type="ECO:0000256" key="1">
    <source>
        <dbReference type="ARBA" id="ARBA00001946"/>
    </source>
</evidence>
<dbReference type="InterPro" id="IPR029401">
    <property type="entry name" value="Nudix_N"/>
</dbReference>
<dbReference type="EMBL" id="JAFKCZ010000008">
    <property type="protein sequence ID" value="MBN7797506.1"/>
    <property type="molecule type" value="Genomic_DNA"/>
</dbReference>
<proteinExistence type="inferred from homology"/>
<dbReference type="InterPro" id="IPR020084">
    <property type="entry name" value="NUDIX_hydrolase_CS"/>
</dbReference>
<dbReference type="PANTHER" id="PTHR43222:SF2">
    <property type="entry name" value="NUDIX HYDROLASE 23, CHLOROPLASTIC"/>
    <property type="match status" value="1"/>
</dbReference>
<feature type="domain" description="Nudix hydrolase" evidence="5">
    <location>
        <begin position="45"/>
        <end position="171"/>
    </location>
</feature>
<dbReference type="Pfam" id="PF14803">
    <property type="entry name" value="Zn_ribbon_Nudix"/>
    <property type="match status" value="1"/>
</dbReference>
<keyword evidence="7" id="KW-1185">Reference proteome</keyword>
<comment type="cofactor">
    <cofactor evidence="1">
        <name>Mg(2+)</name>
        <dbReference type="ChEBI" id="CHEBI:18420"/>
    </cofactor>
</comment>
<dbReference type="PRINTS" id="PR00502">
    <property type="entry name" value="NUDIXFAMILY"/>
</dbReference>
<dbReference type="SUPFAM" id="SSF55811">
    <property type="entry name" value="Nudix"/>
    <property type="match status" value="1"/>
</dbReference>
<dbReference type="PROSITE" id="PS00893">
    <property type="entry name" value="NUDIX_BOX"/>
    <property type="match status" value="1"/>
</dbReference>
<keyword evidence="3" id="KW-0460">Magnesium</keyword>
<dbReference type="RefSeq" id="WP_206560949.1">
    <property type="nucleotide sequence ID" value="NZ_JAFKCZ010000008.1"/>
</dbReference>
<comment type="caution">
    <text evidence="6">The sequence shown here is derived from an EMBL/GenBank/DDBJ whole genome shotgun (WGS) entry which is preliminary data.</text>
</comment>
<name>A0A939IKN2_9GAMM</name>
<sequence length="217" mass="24562">MALPSGERIMNFCSNCGSALESFVPDGDNVLRKGCLSCGFIHYINPTILVACVVHADDRVMWIKRRTEPRINTWSLPSGFMELGETLQEGALRELYEETGLKASPRELRLYSVGTIEAINQVHVHFRLPYKGQDFLRETAEASEVRFLKYEELHGRELAYPVLNLSSQTFYQEMKASKYGVHIGRIKSSGDIEVSQAGLSIDAPMKVFSSNRLHEFR</sequence>
<evidence type="ECO:0000313" key="7">
    <source>
        <dbReference type="Proteomes" id="UP000664303"/>
    </source>
</evidence>
<organism evidence="6 7">
    <name type="scientific">Parahaliea mediterranea</name>
    <dbReference type="NCBI Taxonomy" id="651086"/>
    <lineage>
        <taxon>Bacteria</taxon>
        <taxon>Pseudomonadati</taxon>
        <taxon>Pseudomonadota</taxon>
        <taxon>Gammaproteobacteria</taxon>
        <taxon>Cellvibrionales</taxon>
        <taxon>Halieaceae</taxon>
        <taxon>Parahaliea</taxon>
    </lineage>
</organism>
<dbReference type="GO" id="GO:0016787">
    <property type="term" value="F:hydrolase activity"/>
    <property type="evidence" value="ECO:0007669"/>
    <property type="project" value="UniProtKB-KW"/>
</dbReference>
<dbReference type="InterPro" id="IPR000086">
    <property type="entry name" value="NUDIX_hydrolase_dom"/>
</dbReference>
<dbReference type="Proteomes" id="UP000664303">
    <property type="component" value="Unassembled WGS sequence"/>
</dbReference>
<accession>A0A939IKN2</accession>
<dbReference type="InterPro" id="IPR020476">
    <property type="entry name" value="Nudix_hydrolase"/>
</dbReference>
<dbReference type="Pfam" id="PF00293">
    <property type="entry name" value="NUDIX"/>
    <property type="match status" value="1"/>
</dbReference>
<dbReference type="InterPro" id="IPR015797">
    <property type="entry name" value="NUDIX_hydrolase-like_dom_sf"/>
</dbReference>
<evidence type="ECO:0000256" key="2">
    <source>
        <dbReference type="ARBA" id="ARBA00022801"/>
    </source>
</evidence>
<dbReference type="PROSITE" id="PS51462">
    <property type="entry name" value="NUDIX"/>
    <property type="match status" value="1"/>
</dbReference>
<dbReference type="Gene3D" id="3.90.79.10">
    <property type="entry name" value="Nucleoside Triphosphate Pyrophosphohydrolase"/>
    <property type="match status" value="1"/>
</dbReference>
<dbReference type="Gene3D" id="2.20.70.10">
    <property type="match status" value="1"/>
</dbReference>
<comment type="similarity">
    <text evidence="4">Belongs to the Nudix hydrolase family.</text>
</comment>
<protein>
    <submittedName>
        <fullName evidence="6">NUDIX hydrolase</fullName>
    </submittedName>
</protein>
<reference evidence="6" key="1">
    <citation type="submission" date="2021-02" db="EMBL/GenBank/DDBJ databases">
        <title>PHA producing bacteria isolated from coastal sediment in Guangdong, Shenzhen.</title>
        <authorList>
            <person name="Zheng W."/>
            <person name="Yu S."/>
            <person name="Huang Y."/>
        </authorList>
    </citation>
    <scope>NUCLEOTIDE SEQUENCE</scope>
    <source>
        <strain evidence="6">TN14-10</strain>
    </source>
</reference>
<evidence type="ECO:0000256" key="3">
    <source>
        <dbReference type="ARBA" id="ARBA00022842"/>
    </source>
</evidence>